<reference evidence="5" key="1">
    <citation type="submission" date="2017-02" db="UniProtKB">
        <authorList>
            <consortium name="WormBaseParasite"/>
        </authorList>
    </citation>
    <scope>IDENTIFICATION</scope>
</reference>
<protein>
    <submittedName>
        <fullName evidence="5">Fibronectin type-III domain-containing protein</fullName>
    </submittedName>
</protein>
<evidence type="ECO:0000313" key="4">
    <source>
        <dbReference type="Proteomes" id="UP000274429"/>
    </source>
</evidence>
<feature type="compositionally biased region" description="Low complexity" evidence="1">
    <location>
        <begin position="25"/>
        <end position="42"/>
    </location>
</feature>
<keyword evidence="2" id="KW-0732">Signal</keyword>
<dbReference type="Proteomes" id="UP000274429">
    <property type="component" value="Unassembled WGS sequence"/>
</dbReference>
<dbReference type="SUPFAM" id="SSF49265">
    <property type="entry name" value="Fibronectin type III"/>
    <property type="match status" value="1"/>
</dbReference>
<dbReference type="InterPro" id="IPR036116">
    <property type="entry name" value="FN3_sf"/>
</dbReference>
<feature type="chain" id="PRO_5043132884" evidence="2">
    <location>
        <begin position="17"/>
        <end position="183"/>
    </location>
</feature>
<feature type="signal peptide" evidence="2">
    <location>
        <begin position="1"/>
        <end position="16"/>
    </location>
</feature>
<feature type="region of interest" description="Disordered" evidence="1">
    <location>
        <begin position="20"/>
        <end position="44"/>
    </location>
</feature>
<organism evidence="5">
    <name type="scientific">Hydatigena taeniaeformis</name>
    <name type="common">Feline tapeworm</name>
    <name type="synonym">Taenia taeniaeformis</name>
    <dbReference type="NCBI Taxonomy" id="6205"/>
    <lineage>
        <taxon>Eukaryota</taxon>
        <taxon>Metazoa</taxon>
        <taxon>Spiralia</taxon>
        <taxon>Lophotrochozoa</taxon>
        <taxon>Platyhelminthes</taxon>
        <taxon>Cestoda</taxon>
        <taxon>Eucestoda</taxon>
        <taxon>Cyclophyllidea</taxon>
        <taxon>Taeniidae</taxon>
        <taxon>Hydatigera</taxon>
    </lineage>
</organism>
<evidence type="ECO:0000256" key="1">
    <source>
        <dbReference type="SAM" id="MobiDB-lite"/>
    </source>
</evidence>
<dbReference type="InterPro" id="IPR013783">
    <property type="entry name" value="Ig-like_fold"/>
</dbReference>
<evidence type="ECO:0000313" key="5">
    <source>
        <dbReference type="WBParaSite" id="TTAC_0000155701-mRNA-1"/>
    </source>
</evidence>
<evidence type="ECO:0000256" key="2">
    <source>
        <dbReference type="SAM" id="SignalP"/>
    </source>
</evidence>
<dbReference type="CDD" id="cd00063">
    <property type="entry name" value="FN3"/>
    <property type="match status" value="1"/>
</dbReference>
<proteinExistence type="predicted"/>
<reference evidence="3 4" key="2">
    <citation type="submission" date="2018-11" db="EMBL/GenBank/DDBJ databases">
        <authorList>
            <consortium name="Pathogen Informatics"/>
        </authorList>
    </citation>
    <scope>NUCLEOTIDE SEQUENCE [LARGE SCALE GENOMIC DNA]</scope>
</reference>
<dbReference type="InterPro" id="IPR003961">
    <property type="entry name" value="FN3_dom"/>
</dbReference>
<dbReference type="EMBL" id="UYWX01000369">
    <property type="protein sequence ID" value="VDM18188.1"/>
    <property type="molecule type" value="Genomic_DNA"/>
</dbReference>
<accession>A0A0R3WLB9</accession>
<dbReference type="Gene3D" id="2.60.40.10">
    <property type="entry name" value="Immunoglobulins"/>
    <property type="match status" value="1"/>
</dbReference>
<keyword evidence="4" id="KW-1185">Reference proteome</keyword>
<evidence type="ECO:0000313" key="3">
    <source>
        <dbReference type="EMBL" id="VDM18188.1"/>
    </source>
</evidence>
<dbReference type="AlphaFoldDB" id="A0A0R3WLB9"/>
<sequence>MVHLFCLMFLASSALGSETNADDGTTLTTLESTEVTEPTESTKGTITTVSTGAIKTTKMPTIPSLPQFYRWSRVGARSIQLSWDEHKVRGLVPNTVYLLATPNGAAEPRFEEEAEFSVGSITFDGLQPDTQYSVLLTSSIGAYELMEHRTAIKMLRDGESQLLVSPRQDPNLSFRTVKLYDWR</sequence>
<name>A0A0R3WLB9_HYDTA</name>
<dbReference type="WBParaSite" id="TTAC_0000155701-mRNA-1">
    <property type="protein sequence ID" value="TTAC_0000155701-mRNA-1"/>
    <property type="gene ID" value="TTAC_0000155701"/>
</dbReference>
<gene>
    <name evidence="3" type="ORF">TTAC_LOCUS1544</name>
</gene>